<evidence type="ECO:0000256" key="3">
    <source>
        <dbReference type="ARBA" id="ARBA00022692"/>
    </source>
</evidence>
<protein>
    <submittedName>
        <fullName evidence="8">Uncharacterized protein</fullName>
    </submittedName>
</protein>
<feature type="compositionally biased region" description="Acidic residues" evidence="6">
    <location>
        <begin position="352"/>
        <end position="364"/>
    </location>
</feature>
<dbReference type="EMBL" id="JABCKV010000001">
    <property type="protein sequence ID" value="KAG5648712.1"/>
    <property type="molecule type" value="Genomic_DNA"/>
</dbReference>
<dbReference type="InterPro" id="IPR004345">
    <property type="entry name" value="TB2_DP1_HVA22"/>
</dbReference>
<comment type="caution">
    <text evidence="8">The sequence shown here is derived from an EMBL/GenBank/DDBJ whole genome shotgun (WGS) entry which is preliminary data.</text>
</comment>
<dbReference type="Proteomes" id="UP000775547">
    <property type="component" value="Unassembled WGS sequence"/>
</dbReference>
<evidence type="ECO:0000256" key="6">
    <source>
        <dbReference type="SAM" id="MobiDB-lite"/>
    </source>
</evidence>
<evidence type="ECO:0000256" key="2">
    <source>
        <dbReference type="ARBA" id="ARBA00008573"/>
    </source>
</evidence>
<gene>
    <name evidence="8" type="ORF">DXG03_000059</name>
</gene>
<proteinExistence type="inferred from homology"/>
<evidence type="ECO:0000256" key="4">
    <source>
        <dbReference type="ARBA" id="ARBA00022989"/>
    </source>
</evidence>
<feature type="region of interest" description="Disordered" evidence="6">
    <location>
        <begin position="464"/>
        <end position="618"/>
    </location>
</feature>
<keyword evidence="3 7" id="KW-0812">Transmembrane</keyword>
<feature type="compositionally biased region" description="Low complexity" evidence="6">
    <location>
        <begin position="586"/>
        <end position="601"/>
    </location>
</feature>
<comment type="similarity">
    <text evidence="2">Belongs to the DP1 family.</text>
</comment>
<evidence type="ECO:0000256" key="1">
    <source>
        <dbReference type="ARBA" id="ARBA00004141"/>
    </source>
</evidence>
<feature type="compositionally biased region" description="Basic and acidic residues" evidence="6">
    <location>
        <begin position="158"/>
        <end position="170"/>
    </location>
</feature>
<organism evidence="8 9">
    <name type="scientific">Asterophora parasitica</name>
    <dbReference type="NCBI Taxonomy" id="117018"/>
    <lineage>
        <taxon>Eukaryota</taxon>
        <taxon>Fungi</taxon>
        <taxon>Dikarya</taxon>
        <taxon>Basidiomycota</taxon>
        <taxon>Agaricomycotina</taxon>
        <taxon>Agaricomycetes</taxon>
        <taxon>Agaricomycetidae</taxon>
        <taxon>Agaricales</taxon>
        <taxon>Tricholomatineae</taxon>
        <taxon>Lyophyllaceae</taxon>
        <taxon>Asterophora</taxon>
    </lineage>
</organism>
<feature type="compositionally biased region" description="Basic and acidic residues" evidence="6">
    <location>
        <begin position="188"/>
        <end position="216"/>
    </location>
</feature>
<dbReference type="Pfam" id="PF03134">
    <property type="entry name" value="TB2_DP1_HVA22"/>
    <property type="match status" value="1"/>
</dbReference>
<feature type="compositionally biased region" description="Polar residues" evidence="6">
    <location>
        <begin position="602"/>
        <end position="618"/>
    </location>
</feature>
<reference evidence="8" key="1">
    <citation type="submission" date="2020-07" db="EMBL/GenBank/DDBJ databases">
        <authorList>
            <person name="Nieuwenhuis M."/>
            <person name="Van De Peppel L.J.J."/>
        </authorList>
    </citation>
    <scope>NUCLEOTIDE SEQUENCE</scope>
    <source>
        <strain evidence="8">AP01</strain>
        <tissue evidence="8">Mycelium</tissue>
    </source>
</reference>
<comment type="subcellular location">
    <subcellularLocation>
        <location evidence="1">Membrane</location>
        <topology evidence="1">Multi-pass membrane protein</topology>
    </subcellularLocation>
</comment>
<sequence length="618" mass="67969">MLKPPSPSTRNEGRPSQRALTQRKRDMKGCLAVWIVWACFMTYEGFVEGLISLFIPFYDEIKSLGLIFLILTRARGAEPIFLHVIRPFVKPHTQTIDMLLDLARMVGDITVAVLAVPLELGFTWWKSFIFCNEEVLDSEVESTRRRATPAAANSTEASLRRAVGDDRRGEQSVTFPKKDRRPPPNRRASGENDRRPSQTRPRDNVGQRVQENDDAPHQVWYPPPSSYYDDENPTVTISGLPGIENNTGFLSSEAMREREEYEEWRKYPPFPAAYPPTPLVTTANLPSTSTRQPLANSLVLSELLENEPQQDFSRSLLPPRKPLNPGFVDGLSDEFQSPGVPNDQLQSMSVDSDSDEDDDDEEDVFNTTLQTPAPPLRATRSGIIPAIPINREVSMASSKASRSTALTTAAGNASSLHTQSSLESLSSGAVSISDLSSVLGKKRPLPHDSIDLGRSRVGLAEAAVGRHRSGGNHVADEPTRRVQSKAASHLNRKTQPSDIDNDETASTSSSWDADLDNNLERKPAHPKRRKVIMSPGRPVSVARPPRPRISRYATAPKRAQTPRAPKPVAPSRAVPRSHLRSTAQHAGSAVSSDASQASLSSNNTKSTRVKQSTKAPVN</sequence>
<evidence type="ECO:0000313" key="8">
    <source>
        <dbReference type="EMBL" id="KAG5648712.1"/>
    </source>
</evidence>
<dbReference type="OrthoDB" id="434647at2759"/>
<feature type="transmembrane region" description="Helical" evidence="7">
    <location>
        <begin position="31"/>
        <end position="58"/>
    </location>
</feature>
<evidence type="ECO:0000256" key="7">
    <source>
        <dbReference type="SAM" id="Phobius"/>
    </source>
</evidence>
<dbReference type="PANTHER" id="PTHR12300">
    <property type="entry name" value="HVA22-LIKE PROTEINS"/>
    <property type="match status" value="1"/>
</dbReference>
<dbReference type="GO" id="GO:0016020">
    <property type="term" value="C:membrane"/>
    <property type="evidence" value="ECO:0007669"/>
    <property type="project" value="UniProtKB-SubCell"/>
</dbReference>
<evidence type="ECO:0000256" key="5">
    <source>
        <dbReference type="ARBA" id="ARBA00023136"/>
    </source>
</evidence>
<feature type="compositionally biased region" description="Polar residues" evidence="6">
    <location>
        <begin position="493"/>
        <end position="511"/>
    </location>
</feature>
<feature type="region of interest" description="Disordered" evidence="6">
    <location>
        <begin position="1"/>
        <end position="21"/>
    </location>
</feature>
<name>A0A9P7GKK3_9AGAR</name>
<dbReference type="AlphaFoldDB" id="A0A9P7GKK3"/>
<reference evidence="8" key="2">
    <citation type="submission" date="2021-10" db="EMBL/GenBank/DDBJ databases">
        <title>Phylogenomics reveals ancestral predisposition of the termite-cultivated fungus Termitomyces towards a domesticated lifestyle.</title>
        <authorList>
            <person name="Auxier B."/>
            <person name="Grum-Grzhimaylo A."/>
            <person name="Cardenas M.E."/>
            <person name="Lodge J.D."/>
            <person name="Laessoe T."/>
            <person name="Pedersen O."/>
            <person name="Smith M.E."/>
            <person name="Kuyper T.W."/>
            <person name="Franco-Molano E.A."/>
            <person name="Baroni T.J."/>
            <person name="Aanen D.K."/>
        </authorList>
    </citation>
    <scope>NUCLEOTIDE SEQUENCE</scope>
    <source>
        <strain evidence="8">AP01</strain>
        <tissue evidence="8">Mycelium</tissue>
    </source>
</reference>
<keyword evidence="9" id="KW-1185">Reference proteome</keyword>
<keyword evidence="5 7" id="KW-0472">Membrane</keyword>
<keyword evidence="4 7" id="KW-1133">Transmembrane helix</keyword>
<evidence type="ECO:0000313" key="9">
    <source>
        <dbReference type="Proteomes" id="UP000775547"/>
    </source>
</evidence>
<feature type="region of interest" description="Disordered" evidence="6">
    <location>
        <begin position="141"/>
        <end position="249"/>
    </location>
</feature>
<feature type="region of interest" description="Disordered" evidence="6">
    <location>
        <begin position="310"/>
        <end position="379"/>
    </location>
</feature>
<accession>A0A9P7GKK3</accession>
<dbReference type="PANTHER" id="PTHR12300:SF161">
    <property type="entry name" value="RECEPTOR EXPRESSION-ENHANCING PROTEIN"/>
    <property type="match status" value="1"/>
</dbReference>
<feature type="compositionally biased region" description="Low complexity" evidence="6">
    <location>
        <begin position="534"/>
        <end position="543"/>
    </location>
</feature>